<sequence>MGVEAEEVEAPLLPALPTTKRTGTVWPAAARIVTGVVGSGVLPLAWHGVDCRSLN</sequence>
<reference evidence="1 2" key="1">
    <citation type="journal article" date="2006" name="Science">
        <title>The genome of black cottonwood, Populus trichocarpa (Torr. &amp; Gray).</title>
        <authorList>
            <person name="Tuskan G.A."/>
            <person name="Difazio S."/>
            <person name="Jansson S."/>
            <person name="Bohlmann J."/>
            <person name="Grigoriev I."/>
            <person name="Hellsten U."/>
            <person name="Putnam N."/>
            <person name="Ralph S."/>
            <person name="Rombauts S."/>
            <person name="Salamov A."/>
            <person name="Schein J."/>
            <person name="Sterck L."/>
            <person name="Aerts A."/>
            <person name="Bhalerao R.R."/>
            <person name="Bhalerao R.P."/>
            <person name="Blaudez D."/>
            <person name="Boerjan W."/>
            <person name="Brun A."/>
            <person name="Brunner A."/>
            <person name="Busov V."/>
            <person name="Campbell M."/>
            <person name="Carlson J."/>
            <person name="Chalot M."/>
            <person name="Chapman J."/>
            <person name="Chen G.L."/>
            <person name="Cooper D."/>
            <person name="Coutinho P.M."/>
            <person name="Couturier J."/>
            <person name="Covert S."/>
            <person name="Cronk Q."/>
            <person name="Cunningham R."/>
            <person name="Davis J."/>
            <person name="Degroeve S."/>
            <person name="Dejardin A."/>
            <person name="Depamphilis C."/>
            <person name="Detter J."/>
            <person name="Dirks B."/>
            <person name="Dubchak I."/>
            <person name="Duplessis S."/>
            <person name="Ehlting J."/>
            <person name="Ellis B."/>
            <person name="Gendler K."/>
            <person name="Goodstein D."/>
            <person name="Gribskov M."/>
            <person name="Grimwood J."/>
            <person name="Groover A."/>
            <person name="Gunter L."/>
            <person name="Hamberger B."/>
            <person name="Heinze B."/>
            <person name="Helariutta Y."/>
            <person name="Henrissat B."/>
            <person name="Holligan D."/>
            <person name="Holt R."/>
            <person name="Huang W."/>
            <person name="Islam-Faridi N."/>
            <person name="Jones S."/>
            <person name="Jones-Rhoades M."/>
            <person name="Jorgensen R."/>
            <person name="Joshi C."/>
            <person name="Kangasjarvi J."/>
            <person name="Karlsson J."/>
            <person name="Kelleher C."/>
            <person name="Kirkpatrick R."/>
            <person name="Kirst M."/>
            <person name="Kohler A."/>
            <person name="Kalluri U."/>
            <person name="Larimer F."/>
            <person name="Leebens-Mack J."/>
            <person name="Leple J.C."/>
            <person name="Locascio P."/>
            <person name="Lou Y."/>
            <person name="Lucas S."/>
            <person name="Martin F."/>
            <person name="Montanini B."/>
            <person name="Napoli C."/>
            <person name="Nelson D.R."/>
            <person name="Nelson C."/>
            <person name="Nieminen K."/>
            <person name="Nilsson O."/>
            <person name="Pereda V."/>
            <person name="Peter G."/>
            <person name="Philippe R."/>
            <person name="Pilate G."/>
            <person name="Poliakov A."/>
            <person name="Razumovskaya J."/>
            <person name="Richardson P."/>
            <person name="Rinaldi C."/>
            <person name="Ritland K."/>
            <person name="Rouze P."/>
            <person name="Ryaboy D."/>
            <person name="Schmutz J."/>
            <person name="Schrader J."/>
            <person name="Segerman B."/>
            <person name="Shin H."/>
            <person name="Siddiqui A."/>
            <person name="Sterky F."/>
            <person name="Terry A."/>
            <person name="Tsai C.J."/>
            <person name="Uberbacher E."/>
            <person name="Unneberg P."/>
            <person name="Vahala J."/>
            <person name="Wall K."/>
            <person name="Wessler S."/>
            <person name="Yang G."/>
            <person name="Yin T."/>
            <person name="Douglas C."/>
            <person name="Marra M."/>
            <person name="Sandberg G."/>
            <person name="Van de Peer Y."/>
            <person name="Rokhsar D."/>
        </authorList>
    </citation>
    <scope>NUCLEOTIDE SEQUENCE [LARGE SCALE GENOMIC DNA]</scope>
    <source>
        <strain evidence="2">cv. Nisqually</strain>
    </source>
</reference>
<accession>B9N5L5</accession>
<protein>
    <submittedName>
        <fullName evidence="1">Uncharacterized protein</fullName>
    </submittedName>
</protein>
<dbReference type="HOGENOM" id="CLU_3035922_0_0_1"/>
<dbReference type="AlphaFoldDB" id="B9N5L5"/>
<evidence type="ECO:0000313" key="2">
    <source>
        <dbReference type="Proteomes" id="UP000006729"/>
    </source>
</evidence>
<dbReference type="InParanoid" id="B9N5L5"/>
<keyword evidence="2" id="KW-1185">Reference proteome</keyword>
<dbReference type="EMBL" id="CM009300">
    <property type="protein sequence ID" value="PNT13850.1"/>
    <property type="molecule type" value="Genomic_DNA"/>
</dbReference>
<evidence type="ECO:0000313" key="1">
    <source>
        <dbReference type="EMBL" id="PNT13850.1"/>
    </source>
</evidence>
<gene>
    <name evidence="1" type="ORF">POPTR_011G167400</name>
</gene>
<proteinExistence type="predicted"/>
<name>B9N5L5_POPTR</name>
<dbReference type="Proteomes" id="UP000006729">
    <property type="component" value="Chromosome 11"/>
</dbReference>
<organism evidence="1 2">
    <name type="scientific">Populus trichocarpa</name>
    <name type="common">Western balsam poplar</name>
    <name type="synonym">Populus balsamifera subsp. trichocarpa</name>
    <dbReference type="NCBI Taxonomy" id="3694"/>
    <lineage>
        <taxon>Eukaryota</taxon>
        <taxon>Viridiplantae</taxon>
        <taxon>Streptophyta</taxon>
        <taxon>Embryophyta</taxon>
        <taxon>Tracheophyta</taxon>
        <taxon>Spermatophyta</taxon>
        <taxon>Magnoliopsida</taxon>
        <taxon>eudicotyledons</taxon>
        <taxon>Gunneridae</taxon>
        <taxon>Pentapetalae</taxon>
        <taxon>rosids</taxon>
        <taxon>fabids</taxon>
        <taxon>Malpighiales</taxon>
        <taxon>Salicaceae</taxon>
        <taxon>Saliceae</taxon>
        <taxon>Populus</taxon>
    </lineage>
</organism>